<protein>
    <submittedName>
        <fullName evidence="2">Uncharacterized protein</fullName>
    </submittedName>
</protein>
<dbReference type="Proteomes" id="UP000807342">
    <property type="component" value="Unassembled WGS sequence"/>
</dbReference>
<reference evidence="2" key="1">
    <citation type="submission" date="2020-11" db="EMBL/GenBank/DDBJ databases">
        <authorList>
            <consortium name="DOE Joint Genome Institute"/>
            <person name="Ahrendt S."/>
            <person name="Riley R."/>
            <person name="Andreopoulos W."/>
            <person name="Labutti K."/>
            <person name="Pangilinan J."/>
            <person name="Ruiz-Duenas F.J."/>
            <person name="Barrasa J.M."/>
            <person name="Sanchez-Garcia M."/>
            <person name="Camarero S."/>
            <person name="Miyauchi S."/>
            <person name="Serrano A."/>
            <person name="Linde D."/>
            <person name="Babiker R."/>
            <person name="Drula E."/>
            <person name="Ayuso-Fernandez I."/>
            <person name="Pacheco R."/>
            <person name="Padilla G."/>
            <person name="Ferreira P."/>
            <person name="Barriuso J."/>
            <person name="Kellner H."/>
            <person name="Castanera R."/>
            <person name="Alfaro M."/>
            <person name="Ramirez L."/>
            <person name="Pisabarro A.G."/>
            <person name="Kuo A."/>
            <person name="Tritt A."/>
            <person name="Lipzen A."/>
            <person name="He G."/>
            <person name="Yan M."/>
            <person name="Ng V."/>
            <person name="Cullen D."/>
            <person name="Martin F."/>
            <person name="Rosso M.-N."/>
            <person name="Henrissat B."/>
            <person name="Hibbett D."/>
            <person name="Martinez A.T."/>
            <person name="Grigoriev I.V."/>
        </authorList>
    </citation>
    <scope>NUCLEOTIDE SEQUENCE</scope>
    <source>
        <strain evidence="2">MF-IS2</strain>
    </source>
</reference>
<keyword evidence="3" id="KW-1185">Reference proteome</keyword>
<organism evidence="2 3">
    <name type="scientific">Macrolepiota fuliginosa MF-IS2</name>
    <dbReference type="NCBI Taxonomy" id="1400762"/>
    <lineage>
        <taxon>Eukaryota</taxon>
        <taxon>Fungi</taxon>
        <taxon>Dikarya</taxon>
        <taxon>Basidiomycota</taxon>
        <taxon>Agaricomycotina</taxon>
        <taxon>Agaricomycetes</taxon>
        <taxon>Agaricomycetidae</taxon>
        <taxon>Agaricales</taxon>
        <taxon>Agaricineae</taxon>
        <taxon>Agaricaceae</taxon>
        <taxon>Macrolepiota</taxon>
    </lineage>
</organism>
<accession>A0A9P6C8X7</accession>
<comment type="caution">
    <text evidence="2">The sequence shown here is derived from an EMBL/GenBank/DDBJ whole genome shotgun (WGS) entry which is preliminary data.</text>
</comment>
<sequence length="119" mass="13918">MPEPFSSRTKFVSGDFVHHDMTLDDSIPRWLELIHTPLDAWPIFPLIFFSVRFFFFLLQCSVPVLRFFSYTTHGSLVHHGPSRCNCYYPDSIMPYSPSVARERVLGQLMKIFRLICSEV</sequence>
<keyword evidence="1" id="KW-0472">Membrane</keyword>
<evidence type="ECO:0000313" key="3">
    <source>
        <dbReference type="Proteomes" id="UP000807342"/>
    </source>
</evidence>
<dbReference type="EMBL" id="MU151062">
    <property type="protein sequence ID" value="KAF9453385.1"/>
    <property type="molecule type" value="Genomic_DNA"/>
</dbReference>
<proteinExistence type="predicted"/>
<keyword evidence="1" id="KW-1133">Transmembrane helix</keyword>
<dbReference type="AlphaFoldDB" id="A0A9P6C8X7"/>
<evidence type="ECO:0000256" key="1">
    <source>
        <dbReference type="SAM" id="Phobius"/>
    </source>
</evidence>
<keyword evidence="1" id="KW-0812">Transmembrane</keyword>
<gene>
    <name evidence="2" type="ORF">P691DRAFT_64436</name>
</gene>
<name>A0A9P6C8X7_9AGAR</name>
<feature type="transmembrane region" description="Helical" evidence="1">
    <location>
        <begin position="40"/>
        <end position="58"/>
    </location>
</feature>
<evidence type="ECO:0000313" key="2">
    <source>
        <dbReference type="EMBL" id="KAF9453385.1"/>
    </source>
</evidence>